<evidence type="ECO:0000256" key="1">
    <source>
        <dbReference type="SAM" id="MobiDB-lite"/>
    </source>
</evidence>
<name>A0A4Z2IQL4_9TELE</name>
<comment type="caution">
    <text evidence="2">The sequence shown here is derived from an EMBL/GenBank/DDBJ whole genome shotgun (WGS) entry which is preliminary data.</text>
</comment>
<dbReference type="AlphaFoldDB" id="A0A4Z2IQL4"/>
<evidence type="ECO:0000313" key="3">
    <source>
        <dbReference type="Proteomes" id="UP000314294"/>
    </source>
</evidence>
<feature type="region of interest" description="Disordered" evidence="1">
    <location>
        <begin position="47"/>
        <end position="67"/>
    </location>
</feature>
<gene>
    <name evidence="2" type="ORF">EYF80_010329</name>
</gene>
<reference evidence="2 3" key="1">
    <citation type="submission" date="2019-03" db="EMBL/GenBank/DDBJ databases">
        <title>First draft genome of Liparis tanakae, snailfish: a comprehensive survey of snailfish specific genes.</title>
        <authorList>
            <person name="Kim W."/>
            <person name="Song I."/>
            <person name="Jeong J.-H."/>
            <person name="Kim D."/>
            <person name="Kim S."/>
            <person name="Ryu S."/>
            <person name="Song J.Y."/>
            <person name="Lee S.K."/>
        </authorList>
    </citation>
    <scope>NUCLEOTIDE SEQUENCE [LARGE SCALE GENOMIC DNA]</scope>
    <source>
        <tissue evidence="2">Muscle</tissue>
    </source>
</reference>
<dbReference type="Proteomes" id="UP000314294">
    <property type="component" value="Unassembled WGS sequence"/>
</dbReference>
<proteinExistence type="predicted"/>
<dbReference type="EMBL" id="SRLO01000064">
    <property type="protein sequence ID" value="TNN79512.1"/>
    <property type="molecule type" value="Genomic_DNA"/>
</dbReference>
<feature type="compositionally biased region" description="Polar residues" evidence="1">
    <location>
        <begin position="53"/>
        <end position="67"/>
    </location>
</feature>
<organism evidence="2 3">
    <name type="scientific">Liparis tanakae</name>
    <name type="common">Tanaka's snailfish</name>
    <dbReference type="NCBI Taxonomy" id="230148"/>
    <lineage>
        <taxon>Eukaryota</taxon>
        <taxon>Metazoa</taxon>
        <taxon>Chordata</taxon>
        <taxon>Craniata</taxon>
        <taxon>Vertebrata</taxon>
        <taxon>Euteleostomi</taxon>
        <taxon>Actinopterygii</taxon>
        <taxon>Neopterygii</taxon>
        <taxon>Teleostei</taxon>
        <taxon>Neoteleostei</taxon>
        <taxon>Acanthomorphata</taxon>
        <taxon>Eupercaria</taxon>
        <taxon>Perciformes</taxon>
        <taxon>Cottioidei</taxon>
        <taxon>Cottales</taxon>
        <taxon>Liparidae</taxon>
        <taxon>Liparis</taxon>
    </lineage>
</organism>
<keyword evidence="3" id="KW-1185">Reference proteome</keyword>
<evidence type="ECO:0000313" key="2">
    <source>
        <dbReference type="EMBL" id="TNN79512.1"/>
    </source>
</evidence>
<sequence>MDVLKDSWLLDRRWTSPWVEPDSRIGPDWLRLRLLDVTEDGRFWLSEDEPPAAQSTSSMFTPLLQLQ</sequence>
<protein>
    <submittedName>
        <fullName evidence="2">Uncharacterized protein</fullName>
    </submittedName>
</protein>
<accession>A0A4Z2IQL4</accession>